<evidence type="ECO:0008006" key="8">
    <source>
        <dbReference type="Google" id="ProtNLM"/>
    </source>
</evidence>
<gene>
    <name evidence="6" type="ORF">C7M84_018296</name>
</gene>
<dbReference type="PANTHER" id="PTHR24096">
    <property type="entry name" value="LONG-CHAIN-FATTY-ACID--COA LIGASE"/>
    <property type="match status" value="1"/>
</dbReference>
<name>A0A3R7MK38_PENVA</name>
<dbReference type="Pfam" id="PF00501">
    <property type="entry name" value="AMP-binding"/>
    <property type="match status" value="1"/>
</dbReference>
<comment type="similarity">
    <text evidence="2">Belongs to the ATP-dependent AMP-binding enzyme family.</text>
</comment>
<evidence type="ECO:0000259" key="5">
    <source>
        <dbReference type="Pfam" id="PF13193"/>
    </source>
</evidence>
<feature type="domain" description="AMP-binding enzyme C-terminal" evidence="5">
    <location>
        <begin position="517"/>
        <end position="592"/>
    </location>
</feature>
<proteinExistence type="inferred from homology"/>
<reference evidence="6 7" key="2">
    <citation type="submission" date="2019-01" db="EMBL/GenBank/DDBJ databases">
        <title>The decoding of complex shrimp genome reveals the adaptation for benthos swimmer, frequently molting mechanism and breeding impact on genome.</title>
        <authorList>
            <person name="Sun Y."/>
            <person name="Gao Y."/>
            <person name="Yu Y."/>
        </authorList>
    </citation>
    <scope>NUCLEOTIDE SEQUENCE [LARGE SCALE GENOMIC DNA]</scope>
    <source>
        <tissue evidence="6">Muscle</tissue>
    </source>
</reference>
<dbReference type="PROSITE" id="PS00455">
    <property type="entry name" value="AMP_BINDING"/>
    <property type="match status" value="1"/>
</dbReference>
<dbReference type="InterPro" id="IPR045851">
    <property type="entry name" value="AMP-bd_C_sf"/>
</dbReference>
<dbReference type="GO" id="GO:0016405">
    <property type="term" value="F:CoA-ligase activity"/>
    <property type="evidence" value="ECO:0007669"/>
    <property type="project" value="TreeGrafter"/>
</dbReference>
<dbReference type="STRING" id="6689.A0A3R7MK38"/>
<reference evidence="6 7" key="1">
    <citation type="submission" date="2018-04" db="EMBL/GenBank/DDBJ databases">
        <authorList>
            <person name="Zhang X."/>
            <person name="Yuan J."/>
            <person name="Li F."/>
            <person name="Xiang J."/>
        </authorList>
    </citation>
    <scope>NUCLEOTIDE SEQUENCE [LARGE SCALE GENOMIC DNA]</scope>
    <source>
        <tissue evidence="6">Muscle</tissue>
    </source>
</reference>
<evidence type="ECO:0000256" key="3">
    <source>
        <dbReference type="ARBA" id="ARBA00023140"/>
    </source>
</evidence>
<dbReference type="Gene3D" id="3.40.50.12780">
    <property type="entry name" value="N-terminal domain of ligase-like"/>
    <property type="match status" value="1"/>
</dbReference>
<accession>A0A3R7MK38</accession>
<sequence>MRSQMLSLVNSTYAHFLRSQSRLSGRAFSRSITTKSKTRGPASPLYRVSIGIRRHQSEGVICTRRTLELETEGHVIESEFPDVPLPQSPLTPVVFEEVAKWGHKTATECGYTGRSYTYSQLVDGIMRWGGMLQRRAGDRANPGTVAILAPNCPEYPIVFFGSIGVGATVTTVNSAYTPEIARHLDDSGANLLVVEAVMEPLAEAALKVLKREVPVVVNGPSANARPNLREIIADSNTPFADFVDVVPLDRVAALPYSSGTTGKPKGVSLTHSAVANNISMYHNAHTINTEKAEGDHQEVLMGLLPFFHIYGMCVIMTSGLTRGAKIVTLPKFEPQMYANVLKKHKVSVLHTVPPLLQFVAASPAVSPQDLSHVHTVMCGAAPVPPAAAMALKEKVSQPIFFQEGFGMTETLCTHMTPKGEEKLGYCGKLVPHTKAKIVDLEKGTPLPPGAEGELCVHSPALMAGYHNNRQATQECFDEDGWFHTGDVAVCDNDGYFSIVDRIKELIKVKGLQVSPSELEDILLRHPGVADVGITGVDDERAGEVPRAFVVRRNKDLREKDLHAFLGSRVAPHKQLAGGIRFVEELPKNPTGKLLRRQLKKMADGE</sequence>
<dbReference type="PANTHER" id="PTHR24096:SF422">
    <property type="entry name" value="BCDNA.GH02901"/>
    <property type="match status" value="1"/>
</dbReference>
<dbReference type="SUPFAM" id="SSF56801">
    <property type="entry name" value="Acetyl-CoA synthetase-like"/>
    <property type="match status" value="1"/>
</dbReference>
<dbReference type="Proteomes" id="UP000283509">
    <property type="component" value="Unassembled WGS sequence"/>
</dbReference>
<dbReference type="InterPro" id="IPR042099">
    <property type="entry name" value="ANL_N_sf"/>
</dbReference>
<dbReference type="InterPro" id="IPR020845">
    <property type="entry name" value="AMP-binding_CS"/>
</dbReference>
<dbReference type="InterPro" id="IPR000873">
    <property type="entry name" value="AMP-dep_synth/lig_dom"/>
</dbReference>
<dbReference type="GO" id="GO:0005777">
    <property type="term" value="C:peroxisome"/>
    <property type="evidence" value="ECO:0007669"/>
    <property type="project" value="UniProtKB-SubCell"/>
</dbReference>
<dbReference type="EMBL" id="QCYY01003376">
    <property type="protein sequence ID" value="ROT63796.1"/>
    <property type="molecule type" value="Genomic_DNA"/>
</dbReference>
<evidence type="ECO:0000313" key="7">
    <source>
        <dbReference type="Proteomes" id="UP000283509"/>
    </source>
</evidence>
<comment type="subcellular location">
    <subcellularLocation>
        <location evidence="1">Peroxisome</location>
    </subcellularLocation>
</comment>
<dbReference type="OrthoDB" id="10253869at2759"/>
<dbReference type="AlphaFoldDB" id="A0A3R7MK38"/>
<dbReference type="Gene3D" id="3.30.300.30">
    <property type="match status" value="1"/>
</dbReference>
<evidence type="ECO:0000313" key="6">
    <source>
        <dbReference type="EMBL" id="ROT63796.1"/>
    </source>
</evidence>
<dbReference type="Pfam" id="PF13193">
    <property type="entry name" value="AMP-binding_C"/>
    <property type="match status" value="1"/>
</dbReference>
<evidence type="ECO:0000259" key="4">
    <source>
        <dbReference type="Pfam" id="PF00501"/>
    </source>
</evidence>
<organism evidence="6 7">
    <name type="scientific">Penaeus vannamei</name>
    <name type="common">Whiteleg shrimp</name>
    <name type="synonym">Litopenaeus vannamei</name>
    <dbReference type="NCBI Taxonomy" id="6689"/>
    <lineage>
        <taxon>Eukaryota</taxon>
        <taxon>Metazoa</taxon>
        <taxon>Ecdysozoa</taxon>
        <taxon>Arthropoda</taxon>
        <taxon>Crustacea</taxon>
        <taxon>Multicrustacea</taxon>
        <taxon>Malacostraca</taxon>
        <taxon>Eumalacostraca</taxon>
        <taxon>Eucarida</taxon>
        <taxon>Decapoda</taxon>
        <taxon>Dendrobranchiata</taxon>
        <taxon>Penaeoidea</taxon>
        <taxon>Penaeidae</taxon>
        <taxon>Penaeus</taxon>
    </lineage>
</organism>
<dbReference type="FunFam" id="3.30.300.30:FF:000007">
    <property type="entry name" value="4-coumarate--CoA ligase 2"/>
    <property type="match status" value="1"/>
</dbReference>
<keyword evidence="3" id="KW-0576">Peroxisome</keyword>
<feature type="domain" description="AMP-dependent synthetase/ligase" evidence="4">
    <location>
        <begin position="96"/>
        <end position="466"/>
    </location>
</feature>
<dbReference type="InterPro" id="IPR025110">
    <property type="entry name" value="AMP-bd_C"/>
</dbReference>
<evidence type="ECO:0000256" key="1">
    <source>
        <dbReference type="ARBA" id="ARBA00004275"/>
    </source>
</evidence>
<evidence type="ECO:0000256" key="2">
    <source>
        <dbReference type="ARBA" id="ARBA00006432"/>
    </source>
</evidence>
<comment type="caution">
    <text evidence="6">The sequence shown here is derived from an EMBL/GenBank/DDBJ whole genome shotgun (WGS) entry which is preliminary data.</text>
</comment>
<keyword evidence="7" id="KW-1185">Reference proteome</keyword>
<protein>
    <recommendedName>
        <fullName evidence="8">4-coumarate--CoA ligase 1</fullName>
    </recommendedName>
</protein>